<feature type="compositionally biased region" description="Low complexity" evidence="1">
    <location>
        <begin position="254"/>
        <end position="268"/>
    </location>
</feature>
<sequence>MVHKNKKTINQSKQKEKISDKEELSQPGTELETDESKQDSDISDESSSTQNEISALFKQLETLERLQTIPKYEKGIPEFRRISENEKSEIIKKFKRKNLNFPSTTCNWAIRQIMRGIINNKWDTAKHKMKDQLSYNNKKKKTDPPVEINDTVQSTSQISTPSPSNETEKSTTNLDQPLDMDVTSPSRIPFTTLQYQNADYEIQDKDANELSEYSRGTQNSGRKLRNHASRMPAQTKESIETTRVISMEDNAIPNRGRSSKMSSKGKNN</sequence>
<dbReference type="Proteomes" id="UP000789405">
    <property type="component" value="Unassembled WGS sequence"/>
</dbReference>
<evidence type="ECO:0000313" key="3">
    <source>
        <dbReference type="Proteomes" id="UP000789405"/>
    </source>
</evidence>
<feature type="region of interest" description="Disordered" evidence="1">
    <location>
        <begin position="134"/>
        <end position="184"/>
    </location>
</feature>
<feature type="non-terminal residue" evidence="2">
    <location>
        <position position="1"/>
    </location>
</feature>
<proteinExistence type="predicted"/>
<evidence type="ECO:0000256" key="1">
    <source>
        <dbReference type="SAM" id="MobiDB-lite"/>
    </source>
</evidence>
<dbReference type="EMBL" id="CAJVPY010035389">
    <property type="protein sequence ID" value="CAG8801015.1"/>
    <property type="molecule type" value="Genomic_DNA"/>
</dbReference>
<feature type="region of interest" description="Disordered" evidence="1">
    <location>
        <begin position="206"/>
        <end position="268"/>
    </location>
</feature>
<gene>
    <name evidence="2" type="ORF">DERYTH_LOCUS23366</name>
</gene>
<comment type="caution">
    <text evidence="2">The sequence shown here is derived from an EMBL/GenBank/DDBJ whole genome shotgun (WGS) entry which is preliminary data.</text>
</comment>
<name>A0A9N9JWL8_9GLOM</name>
<feature type="region of interest" description="Disordered" evidence="1">
    <location>
        <begin position="1"/>
        <end position="51"/>
    </location>
</feature>
<protein>
    <submittedName>
        <fullName evidence="2">6515_t:CDS:1</fullName>
    </submittedName>
</protein>
<accession>A0A9N9JWL8</accession>
<dbReference type="AlphaFoldDB" id="A0A9N9JWL8"/>
<reference evidence="2" key="1">
    <citation type="submission" date="2021-06" db="EMBL/GenBank/DDBJ databases">
        <authorList>
            <person name="Kallberg Y."/>
            <person name="Tangrot J."/>
            <person name="Rosling A."/>
        </authorList>
    </citation>
    <scope>NUCLEOTIDE SEQUENCE</scope>
    <source>
        <strain evidence="2">MA453B</strain>
    </source>
</reference>
<dbReference type="OrthoDB" id="2420774at2759"/>
<keyword evidence="3" id="KW-1185">Reference proteome</keyword>
<feature type="compositionally biased region" description="Low complexity" evidence="1">
    <location>
        <begin position="153"/>
        <end position="164"/>
    </location>
</feature>
<organism evidence="2 3">
    <name type="scientific">Dentiscutata erythropus</name>
    <dbReference type="NCBI Taxonomy" id="1348616"/>
    <lineage>
        <taxon>Eukaryota</taxon>
        <taxon>Fungi</taxon>
        <taxon>Fungi incertae sedis</taxon>
        <taxon>Mucoromycota</taxon>
        <taxon>Glomeromycotina</taxon>
        <taxon>Glomeromycetes</taxon>
        <taxon>Diversisporales</taxon>
        <taxon>Gigasporaceae</taxon>
        <taxon>Dentiscutata</taxon>
    </lineage>
</organism>
<feature type="compositionally biased region" description="Basic and acidic residues" evidence="1">
    <location>
        <begin position="13"/>
        <end position="24"/>
    </location>
</feature>
<evidence type="ECO:0000313" key="2">
    <source>
        <dbReference type="EMBL" id="CAG8801015.1"/>
    </source>
</evidence>